<comment type="caution">
    <text evidence="1">The sequence shown here is derived from an EMBL/GenBank/DDBJ whole genome shotgun (WGS) entry which is preliminary data.</text>
</comment>
<dbReference type="RefSeq" id="WP_110360204.1">
    <property type="nucleotide sequence ID" value="NZ_QFLI01000003.1"/>
</dbReference>
<proteinExistence type="predicted"/>
<name>A0A2V3ZY46_9BACT</name>
<dbReference type="EMBL" id="QFLI01000003">
    <property type="protein sequence ID" value="PXY01392.1"/>
    <property type="molecule type" value="Genomic_DNA"/>
</dbReference>
<keyword evidence="2" id="KW-1185">Reference proteome</keyword>
<sequence>MKKMMMEDPIIISSLFSSFKFGWNSLIKSIQYLKMIFISLNLQFILKQMKMELIFIQKAKTHVYYMIGNAKLGITTIKNPAYKIGSRHVYDKTTTEIEDKEYEFETISLRGRIEYINPKNTYRIAWFDYVTDEEKINKLTAIYNEAKRLESEKASITAYHNITIEKGDHIGVVKLKEGIYEISMVDMNKPKITRKKYGD</sequence>
<gene>
    <name evidence="1" type="ORF">DF185_07870</name>
</gene>
<protein>
    <submittedName>
        <fullName evidence="1">Uncharacterized protein</fullName>
    </submittedName>
</protein>
<accession>A0A2V3ZY46</accession>
<evidence type="ECO:0000313" key="1">
    <source>
        <dbReference type="EMBL" id="PXY01392.1"/>
    </source>
</evidence>
<evidence type="ECO:0000313" key="2">
    <source>
        <dbReference type="Proteomes" id="UP000248079"/>
    </source>
</evidence>
<reference evidence="1 2" key="1">
    <citation type="submission" date="2018-05" db="EMBL/GenBank/DDBJ databases">
        <title>Marinifilum breve JC075T sp. nov., a marine bacterium isolated from Yongle Blue Hole in the South China Sea.</title>
        <authorList>
            <person name="Fu T."/>
        </authorList>
    </citation>
    <scope>NUCLEOTIDE SEQUENCE [LARGE SCALE GENOMIC DNA]</scope>
    <source>
        <strain evidence="1 2">JC075</strain>
    </source>
</reference>
<dbReference type="AlphaFoldDB" id="A0A2V3ZY46"/>
<dbReference type="Proteomes" id="UP000248079">
    <property type="component" value="Unassembled WGS sequence"/>
</dbReference>
<organism evidence="1 2">
    <name type="scientific">Marinifilum breve</name>
    <dbReference type="NCBI Taxonomy" id="2184082"/>
    <lineage>
        <taxon>Bacteria</taxon>
        <taxon>Pseudomonadati</taxon>
        <taxon>Bacteroidota</taxon>
        <taxon>Bacteroidia</taxon>
        <taxon>Marinilabiliales</taxon>
        <taxon>Marinifilaceae</taxon>
    </lineage>
</organism>